<feature type="domain" description="Multidrug resistance protein MdtA-like barrel-sandwich hybrid" evidence="6">
    <location>
        <begin position="64"/>
        <end position="200"/>
    </location>
</feature>
<comment type="subcellular location">
    <subcellularLocation>
        <location evidence="1">Cell inner membrane</location>
        <topology evidence="1">Lipid-anchor</topology>
    </subcellularLocation>
</comment>
<evidence type="ECO:0000313" key="9">
    <source>
        <dbReference type="EMBL" id="MFC4655562.1"/>
    </source>
</evidence>
<evidence type="ECO:0000256" key="4">
    <source>
        <dbReference type="SAM" id="SignalP"/>
    </source>
</evidence>
<dbReference type="PANTHER" id="PTHR30158">
    <property type="entry name" value="ACRA/E-RELATED COMPONENT OF DRUG EFFLUX TRANSPORTER"/>
    <property type="match status" value="1"/>
</dbReference>
<dbReference type="NCBIfam" id="TIGR01730">
    <property type="entry name" value="RND_mfp"/>
    <property type="match status" value="1"/>
</dbReference>
<dbReference type="EMBL" id="JBHSGB010000010">
    <property type="protein sequence ID" value="MFC4655562.1"/>
    <property type="molecule type" value="Genomic_DNA"/>
</dbReference>
<dbReference type="CDD" id="cd22265">
    <property type="entry name" value="UDM1_RNF168"/>
    <property type="match status" value="1"/>
</dbReference>
<feature type="signal peptide" evidence="4">
    <location>
        <begin position="1"/>
        <end position="24"/>
    </location>
</feature>
<dbReference type="Pfam" id="PF25917">
    <property type="entry name" value="BSH_RND"/>
    <property type="match status" value="1"/>
</dbReference>
<comment type="similarity">
    <text evidence="2">Belongs to the membrane fusion protein (MFP) (TC 8.A.1) family.</text>
</comment>
<sequence length="409" mass="44480">MSQKHRIRPFLLGALAAAVLSACGQPTEQTPGAMQAPAVQVAEVVYETITHWDEFTGRLQAPQTVTLMPRVSGYIEKVYFEEGALVQQGDLLFQIDPRPFQAEVSRLKAELQSAQTAERLASNDYQRAAKLERKSAVSEEVLDTRLARKQQAIATVASVKAALDKAELDLSFTAVKAPISGKVSYAQITAGNFVTAGSSELTRLVSTSTMYAYFDADEQTFLSYQRQAQQSKNAAGSGTVYMALAGDSNFSHVGRIDFIDNAVNPQTGTIRARASFDNKDQQLIPGLFARIKLAGQASSQGVLIDDKAIGTDLSNKFVLVVDANNQLQYRAVTLGEKINGLRLIKDGLNAKDRIVVNGLQRVRPSMAISPQTVPMASDEQIGQLRTEQQQLEQHQKQLTAAAANQPEHG</sequence>
<feature type="domain" description="Multidrug resistance protein MdtA-like alpha-helical hairpin" evidence="5">
    <location>
        <begin position="105"/>
        <end position="173"/>
    </location>
</feature>
<dbReference type="Gene3D" id="2.40.420.20">
    <property type="match status" value="1"/>
</dbReference>
<dbReference type="InterPro" id="IPR058626">
    <property type="entry name" value="MdtA-like_b-barrel"/>
</dbReference>
<feature type="domain" description="Multidrug resistance protein MdtA-like C-terminal permuted SH3" evidence="8">
    <location>
        <begin position="302"/>
        <end position="361"/>
    </location>
</feature>
<feature type="chain" id="PRO_5046556619" evidence="4">
    <location>
        <begin position="25"/>
        <end position="409"/>
    </location>
</feature>
<dbReference type="SUPFAM" id="SSF111369">
    <property type="entry name" value="HlyD-like secretion proteins"/>
    <property type="match status" value="1"/>
</dbReference>
<dbReference type="PROSITE" id="PS51257">
    <property type="entry name" value="PROKAR_LIPOPROTEIN"/>
    <property type="match status" value="1"/>
</dbReference>
<dbReference type="Gene3D" id="2.40.30.170">
    <property type="match status" value="1"/>
</dbReference>
<dbReference type="InterPro" id="IPR058627">
    <property type="entry name" value="MdtA-like_C"/>
</dbReference>
<evidence type="ECO:0000256" key="1">
    <source>
        <dbReference type="ARBA" id="ARBA00004519"/>
    </source>
</evidence>
<evidence type="ECO:0000313" key="10">
    <source>
        <dbReference type="Proteomes" id="UP001595962"/>
    </source>
</evidence>
<dbReference type="Gene3D" id="2.40.50.100">
    <property type="match status" value="1"/>
</dbReference>
<evidence type="ECO:0000256" key="2">
    <source>
        <dbReference type="ARBA" id="ARBA00009477"/>
    </source>
</evidence>
<evidence type="ECO:0000259" key="5">
    <source>
        <dbReference type="Pfam" id="PF25876"/>
    </source>
</evidence>
<dbReference type="InterPro" id="IPR006143">
    <property type="entry name" value="RND_pump_MFP"/>
</dbReference>
<dbReference type="InterPro" id="IPR058624">
    <property type="entry name" value="MdtA-like_HH"/>
</dbReference>
<dbReference type="Pfam" id="PF25944">
    <property type="entry name" value="Beta-barrel_RND"/>
    <property type="match status" value="1"/>
</dbReference>
<comment type="caution">
    <text evidence="9">The sequence shown here is derived from an EMBL/GenBank/DDBJ whole genome shotgun (WGS) entry which is preliminary data.</text>
</comment>
<feature type="compositionally biased region" description="Low complexity" evidence="3">
    <location>
        <begin position="387"/>
        <end position="399"/>
    </location>
</feature>
<dbReference type="InterPro" id="IPR058625">
    <property type="entry name" value="MdtA-like_BSH"/>
</dbReference>
<dbReference type="Pfam" id="PF25876">
    <property type="entry name" value="HH_MFP_RND"/>
    <property type="match status" value="1"/>
</dbReference>
<dbReference type="PANTHER" id="PTHR30158:SF26">
    <property type="entry name" value="RESISTANCE-NODULATION-CELL DIVISION (RND) MULTIDRUG EFFLUX MEMBRANE FUSION PROTEIN MEXE"/>
    <property type="match status" value="1"/>
</dbReference>
<dbReference type="Pfam" id="PF25967">
    <property type="entry name" value="RND-MFP_C"/>
    <property type="match status" value="1"/>
</dbReference>
<feature type="domain" description="Multidrug resistance protein MdtA-like beta-barrel" evidence="7">
    <location>
        <begin position="216"/>
        <end position="293"/>
    </location>
</feature>
<dbReference type="Proteomes" id="UP001595962">
    <property type="component" value="Unassembled WGS sequence"/>
</dbReference>
<organism evidence="9 10">
    <name type="scientific">Rheinheimera marina</name>
    <dbReference type="NCBI Taxonomy" id="1774958"/>
    <lineage>
        <taxon>Bacteria</taxon>
        <taxon>Pseudomonadati</taxon>
        <taxon>Pseudomonadota</taxon>
        <taxon>Gammaproteobacteria</taxon>
        <taxon>Chromatiales</taxon>
        <taxon>Chromatiaceae</taxon>
        <taxon>Rheinheimera</taxon>
    </lineage>
</organism>
<evidence type="ECO:0000256" key="3">
    <source>
        <dbReference type="SAM" id="MobiDB-lite"/>
    </source>
</evidence>
<reference evidence="10" key="1">
    <citation type="journal article" date="2019" name="Int. J. Syst. Evol. Microbiol.">
        <title>The Global Catalogue of Microorganisms (GCM) 10K type strain sequencing project: providing services to taxonomists for standard genome sequencing and annotation.</title>
        <authorList>
            <consortium name="The Broad Institute Genomics Platform"/>
            <consortium name="The Broad Institute Genome Sequencing Center for Infectious Disease"/>
            <person name="Wu L."/>
            <person name="Ma J."/>
        </authorList>
    </citation>
    <scope>NUCLEOTIDE SEQUENCE [LARGE SCALE GENOMIC DNA]</scope>
    <source>
        <strain evidence="10">DT28</strain>
    </source>
</reference>
<evidence type="ECO:0000259" key="8">
    <source>
        <dbReference type="Pfam" id="PF25967"/>
    </source>
</evidence>
<protein>
    <submittedName>
        <fullName evidence="9">Efflux RND transporter periplasmic adaptor subunit</fullName>
    </submittedName>
</protein>
<evidence type="ECO:0000259" key="6">
    <source>
        <dbReference type="Pfam" id="PF25917"/>
    </source>
</evidence>
<dbReference type="Gene3D" id="1.10.287.470">
    <property type="entry name" value="Helix hairpin bin"/>
    <property type="match status" value="1"/>
</dbReference>
<feature type="region of interest" description="Disordered" evidence="3">
    <location>
        <begin position="387"/>
        <end position="409"/>
    </location>
</feature>
<proteinExistence type="inferred from homology"/>
<keyword evidence="10" id="KW-1185">Reference proteome</keyword>
<name>A0ABV9JMT9_9GAMM</name>
<evidence type="ECO:0000259" key="7">
    <source>
        <dbReference type="Pfam" id="PF25944"/>
    </source>
</evidence>
<accession>A0ABV9JMT9</accession>
<dbReference type="RefSeq" id="WP_377334056.1">
    <property type="nucleotide sequence ID" value="NZ_JBHSGB010000010.1"/>
</dbReference>
<gene>
    <name evidence="9" type="ORF">ACFO3I_11110</name>
</gene>
<keyword evidence="4" id="KW-0732">Signal</keyword>